<feature type="transmembrane region" description="Helical" evidence="2">
    <location>
        <begin position="397"/>
        <end position="416"/>
    </location>
</feature>
<evidence type="ECO:0000313" key="4">
    <source>
        <dbReference type="Proteomes" id="UP001652442"/>
    </source>
</evidence>
<feature type="transmembrane region" description="Helical" evidence="2">
    <location>
        <begin position="52"/>
        <end position="69"/>
    </location>
</feature>
<dbReference type="Gene3D" id="1.20.1250.20">
    <property type="entry name" value="MFS general substrate transporter like domains"/>
    <property type="match status" value="2"/>
</dbReference>
<feature type="transmembrane region" description="Helical" evidence="2">
    <location>
        <begin position="107"/>
        <end position="131"/>
    </location>
</feature>
<organism evidence="3 4">
    <name type="scientific">Brotonthovivens ammoniilytica</name>
    <dbReference type="NCBI Taxonomy" id="2981725"/>
    <lineage>
        <taxon>Bacteria</taxon>
        <taxon>Bacillati</taxon>
        <taxon>Bacillota</taxon>
        <taxon>Clostridia</taxon>
        <taxon>Lachnospirales</taxon>
        <taxon>Lachnospiraceae</taxon>
        <taxon>Brotonthovivens</taxon>
    </lineage>
</organism>
<evidence type="ECO:0000313" key="3">
    <source>
        <dbReference type="EMBL" id="MCU6761467.1"/>
    </source>
</evidence>
<feature type="transmembrane region" description="Helical" evidence="2">
    <location>
        <begin position="81"/>
        <end position="101"/>
    </location>
</feature>
<evidence type="ECO:0000256" key="1">
    <source>
        <dbReference type="ARBA" id="ARBA00004651"/>
    </source>
</evidence>
<comment type="caution">
    <text evidence="3">The sequence shown here is derived from an EMBL/GenBank/DDBJ whole genome shotgun (WGS) entry which is preliminary data.</text>
</comment>
<feature type="transmembrane region" description="Helical" evidence="2">
    <location>
        <begin position="143"/>
        <end position="164"/>
    </location>
</feature>
<dbReference type="EMBL" id="JAOQJQ010000001">
    <property type="protein sequence ID" value="MCU6761467.1"/>
    <property type="molecule type" value="Genomic_DNA"/>
</dbReference>
<feature type="transmembrane region" description="Helical" evidence="2">
    <location>
        <begin position="12"/>
        <end position="32"/>
    </location>
</feature>
<feature type="transmembrane region" description="Helical" evidence="2">
    <location>
        <begin position="244"/>
        <end position="269"/>
    </location>
</feature>
<feature type="transmembrane region" description="Helical" evidence="2">
    <location>
        <begin position="330"/>
        <end position="353"/>
    </location>
</feature>
<keyword evidence="4" id="KW-1185">Reference proteome</keyword>
<feature type="transmembrane region" description="Helical" evidence="2">
    <location>
        <begin position="365"/>
        <end position="391"/>
    </location>
</feature>
<comment type="subcellular location">
    <subcellularLocation>
        <location evidence="1">Cell membrane</location>
        <topology evidence="1">Multi-pass membrane protein</topology>
    </subcellularLocation>
</comment>
<dbReference type="CDD" id="cd06174">
    <property type="entry name" value="MFS"/>
    <property type="match status" value="1"/>
</dbReference>
<dbReference type="RefSeq" id="WP_158424263.1">
    <property type="nucleotide sequence ID" value="NZ_JAOQJQ010000001.1"/>
</dbReference>
<keyword evidence="2" id="KW-0472">Membrane</keyword>
<keyword evidence="2" id="KW-0812">Transmembrane</keyword>
<dbReference type="SUPFAM" id="SSF103473">
    <property type="entry name" value="MFS general substrate transporter"/>
    <property type="match status" value="1"/>
</dbReference>
<gene>
    <name evidence="3" type="ORF">OCV88_03810</name>
</gene>
<dbReference type="InterPro" id="IPR011701">
    <property type="entry name" value="MFS"/>
</dbReference>
<dbReference type="Pfam" id="PF07690">
    <property type="entry name" value="MFS_1"/>
    <property type="match status" value="1"/>
</dbReference>
<protein>
    <submittedName>
        <fullName evidence="3">MFS transporter</fullName>
    </submittedName>
</protein>
<reference evidence="3 4" key="1">
    <citation type="journal article" date="2021" name="ISME Commun">
        <title>Automated analysis of genomic sequences facilitates high-throughput and comprehensive description of bacteria.</title>
        <authorList>
            <person name="Hitch T.C.A."/>
        </authorList>
    </citation>
    <scope>NUCLEOTIDE SEQUENCE [LARGE SCALE GENOMIC DNA]</scope>
    <source>
        <strain evidence="3 4">Sanger_109</strain>
    </source>
</reference>
<accession>A0ABT2TH07</accession>
<keyword evidence="2" id="KW-1133">Transmembrane helix</keyword>
<evidence type="ECO:0000256" key="2">
    <source>
        <dbReference type="SAM" id="Phobius"/>
    </source>
</evidence>
<feature type="transmembrane region" description="Helical" evidence="2">
    <location>
        <begin position="307"/>
        <end position="324"/>
    </location>
</feature>
<dbReference type="Proteomes" id="UP001652442">
    <property type="component" value="Unassembled WGS sequence"/>
</dbReference>
<dbReference type="InterPro" id="IPR036259">
    <property type="entry name" value="MFS_trans_sf"/>
</dbReference>
<sequence length="442" mass="48846">MENTQKKSMGFGFYGWMLIIFQAGAFFTQVVFTNYPMNILADFYGGAKFVPMVFTAGTFVAIIMQLILSRFIGKIKNMKNLTIFFGAVSLLMGCVIAFYPVPFGFSAVWIGAYFIESVCVNMYCTFTCSILVGQWFPRRKGTIMGITTLLFPIGNGMISIFAANVFKGGAPNPASAFLPFLIVCILTWVAGLIFVKDYPEQCGAYRDNDRSFTPEIAKKIMEEEIENKKTTVWTTGHTLSNRDFWFISVTCGFLLMFSVGMMTQTAAIVAQFESLNYGMIMTLIMVFGIIGSYSLGLLDTRFGTKKAIAIAVVIMMLSGVFGIIQNAACLMIAMILLAVFMGASSNFTVSAAAQYWRREDFSSVFACLNPIANIFNAIAPTVIAFLLYTAVGYRLCFIAIAVAGVVSLILILLFSAKHVKEIDDKYREKAGKTLDDTLCDRK</sequence>
<feature type="transmembrane region" description="Helical" evidence="2">
    <location>
        <begin position="275"/>
        <end position="295"/>
    </location>
</feature>
<feature type="transmembrane region" description="Helical" evidence="2">
    <location>
        <begin position="176"/>
        <end position="195"/>
    </location>
</feature>
<proteinExistence type="predicted"/>
<name>A0ABT2TH07_9FIRM</name>